<dbReference type="EMBL" id="JBIYDN010000052">
    <property type="protein sequence ID" value="MFK4448467.1"/>
    <property type="molecule type" value="Genomic_DNA"/>
</dbReference>
<dbReference type="RefSeq" id="WP_404614786.1">
    <property type="nucleotide sequence ID" value="NZ_JBIYDN010000052.1"/>
</dbReference>
<dbReference type="Proteomes" id="UP001620514">
    <property type="component" value="Unassembled WGS sequence"/>
</dbReference>
<name>A0ABW8N3M3_9BURK</name>
<dbReference type="InterPro" id="IPR031939">
    <property type="entry name" value="Adhesin_E-like"/>
</dbReference>
<accession>A0ABW8N3M3</accession>
<keyword evidence="4" id="KW-1185">Reference proteome</keyword>
<dbReference type="Pfam" id="PF16747">
    <property type="entry name" value="Adhesin_E"/>
    <property type="match status" value="1"/>
</dbReference>
<evidence type="ECO:0000313" key="4">
    <source>
        <dbReference type="Proteomes" id="UP001620514"/>
    </source>
</evidence>
<reference evidence="3 4" key="1">
    <citation type="submission" date="2024-11" db="EMBL/GenBank/DDBJ databases">
        <title>Using genomics to understand microbial adaptation to soil warming.</title>
        <authorList>
            <person name="Deangelis K.M. PhD."/>
        </authorList>
    </citation>
    <scope>NUCLEOTIDE SEQUENCE [LARGE SCALE GENOMIC DNA]</scope>
    <source>
        <strain evidence="3 4">GAS97</strain>
    </source>
</reference>
<gene>
    <name evidence="3" type="ORF">ABH943_008511</name>
</gene>
<evidence type="ECO:0000256" key="1">
    <source>
        <dbReference type="SAM" id="SignalP"/>
    </source>
</evidence>
<feature type="signal peptide" evidence="1">
    <location>
        <begin position="1"/>
        <end position="22"/>
    </location>
</feature>
<protein>
    <recommendedName>
        <fullName evidence="2">Surface-adhesin protein E-like domain-containing protein</fullName>
    </recommendedName>
</protein>
<evidence type="ECO:0000259" key="2">
    <source>
        <dbReference type="Pfam" id="PF16747"/>
    </source>
</evidence>
<keyword evidence="1" id="KW-0732">Signal</keyword>
<feature type="domain" description="Surface-adhesin protein E-like" evidence="2">
    <location>
        <begin position="37"/>
        <end position="135"/>
    </location>
</feature>
<organism evidence="3 4">
    <name type="scientific">Caballeronia udeis</name>
    <dbReference type="NCBI Taxonomy" id="1232866"/>
    <lineage>
        <taxon>Bacteria</taxon>
        <taxon>Pseudomonadati</taxon>
        <taxon>Pseudomonadota</taxon>
        <taxon>Betaproteobacteria</taxon>
        <taxon>Burkholderiales</taxon>
        <taxon>Burkholderiaceae</taxon>
        <taxon>Caballeronia</taxon>
    </lineage>
</organism>
<proteinExistence type="predicted"/>
<sequence length="136" mass="14564">MKRSIMAATLTLLAAHAEVALADQFMPVTGNDVGAGESYWTDPISRGSGDAAVAEILVNFATPQPNRDKGRPPFRSAIMLLQLDCHLHLASLRYVSGFAEPGGKGQAVMYGEVPPVMKLPPPGSVWDMVVKYHCGK</sequence>
<comment type="caution">
    <text evidence="3">The sequence shown here is derived from an EMBL/GenBank/DDBJ whole genome shotgun (WGS) entry which is preliminary data.</text>
</comment>
<feature type="chain" id="PRO_5046835077" description="Surface-adhesin protein E-like domain-containing protein" evidence="1">
    <location>
        <begin position="23"/>
        <end position="136"/>
    </location>
</feature>
<evidence type="ECO:0000313" key="3">
    <source>
        <dbReference type="EMBL" id="MFK4448467.1"/>
    </source>
</evidence>